<sequence>MLIRLQKFNYELNYERVKRMFLAATLSRATLPGTGQEQKLDSMNVALAVTQFEMSHIRIATIDDPSMQELKGVITHG</sequence>
<organism evidence="3">
    <name type="scientific">Echinostoma caproni</name>
    <dbReference type="NCBI Taxonomy" id="27848"/>
    <lineage>
        <taxon>Eukaryota</taxon>
        <taxon>Metazoa</taxon>
        <taxon>Spiralia</taxon>
        <taxon>Lophotrochozoa</taxon>
        <taxon>Platyhelminthes</taxon>
        <taxon>Trematoda</taxon>
        <taxon>Digenea</taxon>
        <taxon>Plagiorchiida</taxon>
        <taxon>Echinostomata</taxon>
        <taxon>Echinostomatoidea</taxon>
        <taxon>Echinostomatidae</taxon>
        <taxon>Echinostoma</taxon>
    </lineage>
</organism>
<reference evidence="1 2" key="2">
    <citation type="submission" date="2018-11" db="EMBL/GenBank/DDBJ databases">
        <authorList>
            <consortium name="Pathogen Informatics"/>
        </authorList>
    </citation>
    <scope>NUCLEOTIDE SEQUENCE [LARGE SCALE GENOMIC DNA]</scope>
    <source>
        <strain evidence="1 2">Egypt</strain>
    </source>
</reference>
<keyword evidence="2" id="KW-1185">Reference proteome</keyword>
<reference evidence="3" key="1">
    <citation type="submission" date="2016-06" db="UniProtKB">
        <authorList>
            <consortium name="WormBaseParasite"/>
        </authorList>
    </citation>
    <scope>IDENTIFICATION</scope>
</reference>
<evidence type="ECO:0000313" key="2">
    <source>
        <dbReference type="Proteomes" id="UP000272942"/>
    </source>
</evidence>
<dbReference type="OrthoDB" id="6250588at2759"/>
<dbReference type="Proteomes" id="UP000272942">
    <property type="component" value="Unassembled WGS sequence"/>
</dbReference>
<evidence type="ECO:0000313" key="1">
    <source>
        <dbReference type="EMBL" id="VDP74751.1"/>
    </source>
</evidence>
<protein>
    <submittedName>
        <fullName evidence="3">PINc domain-containing protein</fullName>
    </submittedName>
</protein>
<dbReference type="EMBL" id="UZAN01042023">
    <property type="protein sequence ID" value="VDP74751.1"/>
    <property type="molecule type" value="Genomic_DNA"/>
</dbReference>
<dbReference type="AlphaFoldDB" id="A0A183ADY9"/>
<accession>A0A183ADY9</accession>
<dbReference type="WBParaSite" id="ECPE_0000518601-mRNA-1">
    <property type="protein sequence ID" value="ECPE_0000518601-mRNA-1"/>
    <property type="gene ID" value="ECPE_0000518601"/>
</dbReference>
<name>A0A183ADY9_9TREM</name>
<evidence type="ECO:0000313" key="3">
    <source>
        <dbReference type="WBParaSite" id="ECPE_0000518601-mRNA-1"/>
    </source>
</evidence>
<proteinExistence type="predicted"/>
<gene>
    <name evidence="1" type="ORF">ECPE_LOCUS5174</name>
</gene>